<proteinExistence type="predicted"/>
<dbReference type="AlphaFoldDB" id="A0A7K3W1D9"/>
<sequence>MARAKRGDAVGSTRAEPFDDGDADPATVDDGPSGLAVLFEPRPRFRRVLRGYDRAEVDDYVAAVERERLETAPLEAPAGRCSHCNDEFPAAPAAPALLGGADGTDDRDAVLVVGAMRELLRLAEDRAGELVADAEAEAERVRAAARAEADARLGNVAEVRRAAQAARREAEIALAHGRQQAADLLRAAAGDRAGLDAEAAAVRDRAAEDARREAEQAALDAAEELAAVRREIDDLCRQRDEARSSLRRLTGQIDAALQAFAAPVPDEVHAGGRPREVVVTGNVVLAEPREPVAG</sequence>
<protein>
    <submittedName>
        <fullName evidence="3">DivIVA domain-containing protein</fullName>
    </submittedName>
</protein>
<comment type="caution">
    <text evidence="3">The sequence shown here is derived from an EMBL/GenBank/DDBJ whole genome shotgun (WGS) entry which is preliminary data.</text>
</comment>
<dbReference type="RefSeq" id="WP_163482059.1">
    <property type="nucleotide sequence ID" value="NZ_JAAGWF010000012.1"/>
</dbReference>
<reference evidence="3 4" key="1">
    <citation type="submission" date="2020-02" db="EMBL/GenBank/DDBJ databases">
        <title>Geodermatophilus sabuli CPCC 205279 I12A-02694.</title>
        <authorList>
            <person name="Jiang Z."/>
        </authorList>
    </citation>
    <scope>NUCLEOTIDE SEQUENCE [LARGE SCALE GENOMIC DNA]</scope>
    <source>
        <strain evidence="3 4">I12A-02694</strain>
    </source>
</reference>
<evidence type="ECO:0000313" key="3">
    <source>
        <dbReference type="EMBL" id="NEK58675.1"/>
    </source>
</evidence>
<dbReference type="EMBL" id="JAAGWF010000012">
    <property type="protein sequence ID" value="NEK58675.1"/>
    <property type="molecule type" value="Genomic_DNA"/>
</dbReference>
<gene>
    <name evidence="3" type="ORF">GCU56_12430</name>
</gene>
<evidence type="ECO:0000256" key="2">
    <source>
        <dbReference type="SAM" id="MobiDB-lite"/>
    </source>
</evidence>
<feature type="coiled-coil region" evidence="1">
    <location>
        <begin position="207"/>
        <end position="259"/>
    </location>
</feature>
<evidence type="ECO:0000313" key="4">
    <source>
        <dbReference type="Proteomes" id="UP000470246"/>
    </source>
</evidence>
<evidence type="ECO:0000256" key="1">
    <source>
        <dbReference type="SAM" id="Coils"/>
    </source>
</evidence>
<accession>A0A7K3W1D9</accession>
<dbReference type="InterPro" id="IPR019933">
    <property type="entry name" value="DivIVA_domain"/>
</dbReference>
<feature type="region of interest" description="Disordered" evidence="2">
    <location>
        <begin position="1"/>
        <end position="35"/>
    </location>
</feature>
<organism evidence="3 4">
    <name type="scientific">Geodermatophilus sabuli</name>
    <dbReference type="NCBI Taxonomy" id="1564158"/>
    <lineage>
        <taxon>Bacteria</taxon>
        <taxon>Bacillati</taxon>
        <taxon>Actinomycetota</taxon>
        <taxon>Actinomycetes</taxon>
        <taxon>Geodermatophilales</taxon>
        <taxon>Geodermatophilaceae</taxon>
        <taxon>Geodermatophilus</taxon>
    </lineage>
</organism>
<keyword evidence="1" id="KW-0175">Coiled coil</keyword>
<name>A0A7K3W1D9_9ACTN</name>
<dbReference type="NCBIfam" id="TIGR03544">
    <property type="entry name" value="DivI1A_domain"/>
    <property type="match status" value="1"/>
</dbReference>
<keyword evidence="4" id="KW-1185">Reference proteome</keyword>
<dbReference type="Proteomes" id="UP000470246">
    <property type="component" value="Unassembled WGS sequence"/>
</dbReference>